<dbReference type="AlphaFoldDB" id="A0AAW4L5K3"/>
<organism evidence="2 3">
    <name type="scientific">Geoanaerobacter pelophilus</name>
    <dbReference type="NCBI Taxonomy" id="60036"/>
    <lineage>
        <taxon>Bacteria</taxon>
        <taxon>Pseudomonadati</taxon>
        <taxon>Thermodesulfobacteriota</taxon>
        <taxon>Desulfuromonadia</taxon>
        <taxon>Geobacterales</taxon>
        <taxon>Geobacteraceae</taxon>
        <taxon>Geoanaerobacter</taxon>
    </lineage>
</organism>
<dbReference type="RefSeq" id="WP_214169868.1">
    <property type="nucleotide sequence ID" value="NZ_JAHCVJ010000001.1"/>
</dbReference>
<dbReference type="Proteomes" id="UP000811899">
    <property type="component" value="Unassembled WGS sequence"/>
</dbReference>
<sequence length="319" mass="33946">MRNYRISVVLLFLFLLTACAGNKAGTLPPDGYVEIENPAFTMSKDAPATIWVPRSYVETGVPRGGELLKKGYEAVKQEVTDNAPAHQINSKAPHAAANFPTIKNRIATLEVGQNGLLLPFREKLKSVSAGILLEPDQGSIANFGPITSQAERLALSKSLYQDLSSNLVLFIMAPDQIAPGKKFMVEIHDGMGGGVLREVDTIISAYNAADQATRDAAVASVLVSVTGKMKEVIALVPWYGRIVAIDGERVYINAGKEAGITIGQEMKIFRGGKFVPMLGFAPGEVVGRLVILGFVGPDGAYGVSKGGQGARVTDVVGFE</sequence>
<protein>
    <submittedName>
        <fullName evidence="2">Uncharacterized protein</fullName>
    </submittedName>
</protein>
<comment type="caution">
    <text evidence="2">The sequence shown here is derived from an EMBL/GenBank/DDBJ whole genome shotgun (WGS) entry which is preliminary data.</text>
</comment>
<reference evidence="2 3" key="1">
    <citation type="submission" date="2021-05" db="EMBL/GenBank/DDBJ databases">
        <title>The draft genome of Geobacter pelophilus DSM 12255.</title>
        <authorList>
            <person name="Xu Z."/>
            <person name="Masuda Y."/>
            <person name="Itoh H."/>
            <person name="Senoo K."/>
        </authorList>
    </citation>
    <scope>NUCLEOTIDE SEQUENCE [LARGE SCALE GENOMIC DNA]</scope>
    <source>
        <strain evidence="2 3">DSM 12255</strain>
    </source>
</reference>
<accession>A0AAW4L5K3</accession>
<dbReference type="EMBL" id="JAHCVJ010000001">
    <property type="protein sequence ID" value="MBT0663097.1"/>
    <property type="molecule type" value="Genomic_DNA"/>
</dbReference>
<keyword evidence="1" id="KW-0732">Signal</keyword>
<feature type="chain" id="PRO_5043442244" evidence="1">
    <location>
        <begin position="21"/>
        <end position="319"/>
    </location>
</feature>
<dbReference type="PROSITE" id="PS51257">
    <property type="entry name" value="PROKAR_LIPOPROTEIN"/>
    <property type="match status" value="1"/>
</dbReference>
<gene>
    <name evidence="2" type="ORF">KI809_02185</name>
</gene>
<evidence type="ECO:0000313" key="3">
    <source>
        <dbReference type="Proteomes" id="UP000811899"/>
    </source>
</evidence>
<evidence type="ECO:0000313" key="2">
    <source>
        <dbReference type="EMBL" id="MBT0663097.1"/>
    </source>
</evidence>
<name>A0AAW4L5K3_9BACT</name>
<feature type="signal peptide" evidence="1">
    <location>
        <begin position="1"/>
        <end position="20"/>
    </location>
</feature>
<keyword evidence="3" id="KW-1185">Reference proteome</keyword>
<evidence type="ECO:0000256" key="1">
    <source>
        <dbReference type="SAM" id="SignalP"/>
    </source>
</evidence>
<proteinExistence type="predicted"/>